<sequence length="376" mass="42950">MRQLHDRERQYGDRPCVFSRSHCAAAGHFLLHVPADRLPGRLLQRPRASDADHRFSYVRYVFSAAGRRPIVHHGDIMPQIQDKKQPLFNRANMMLGIFLFSLGCAKKIMLADPLTGYSAAYFSGAGAADTLTAWLSSVGYTMSYYFDLSGYADMALGLALFFNIKLPHNFNSPYKARNFREYWQRWHMTLSKFLSDYVFRTVYRKGSGSFNFYSAVMVTFLVSGIWHGAGWQFVLWGAINGVLVCASHFMYRRKWKLPFWLAWTLTFAGVIATRILFVSKDAEQAMDVMRSMVSLRDFAGMDFAAFSHHLLTFGAYHLYTIVLLVIAMLISFFAPNSSEITKDFVPRYRHAVAAALLLGISLSQMTSVSKFLYFQF</sequence>
<keyword evidence="12" id="KW-1185">Reference proteome</keyword>
<keyword evidence="4 9" id="KW-0808">Transferase</keyword>
<protein>
    <submittedName>
        <fullName evidence="11">MBOAT family protein</fullName>
    </submittedName>
</protein>
<organism evidence="11 12">
    <name type="scientific">Cohnella faecalis</name>
    <dbReference type="NCBI Taxonomy" id="2315694"/>
    <lineage>
        <taxon>Bacteria</taxon>
        <taxon>Bacillati</taxon>
        <taxon>Bacillota</taxon>
        <taxon>Bacilli</taxon>
        <taxon>Bacillales</taxon>
        <taxon>Paenibacillaceae</taxon>
        <taxon>Cohnella</taxon>
    </lineage>
</organism>
<keyword evidence="5 10" id="KW-0812">Transmembrane</keyword>
<accession>A0A398CPR7</accession>
<evidence type="ECO:0000313" key="12">
    <source>
        <dbReference type="Proteomes" id="UP000266340"/>
    </source>
</evidence>
<dbReference type="PIRSF" id="PIRSF500217">
    <property type="entry name" value="AlgI"/>
    <property type="match status" value="1"/>
</dbReference>
<dbReference type="Proteomes" id="UP000266340">
    <property type="component" value="Unassembled WGS sequence"/>
</dbReference>
<evidence type="ECO:0000256" key="6">
    <source>
        <dbReference type="ARBA" id="ARBA00022989"/>
    </source>
</evidence>
<evidence type="ECO:0000256" key="8">
    <source>
        <dbReference type="ARBA" id="ARBA00023315"/>
    </source>
</evidence>
<dbReference type="AlphaFoldDB" id="A0A398CPR7"/>
<feature type="transmembrane region" description="Helical" evidence="10">
    <location>
        <begin position="316"/>
        <end position="334"/>
    </location>
</feature>
<dbReference type="GO" id="GO:0042121">
    <property type="term" value="P:alginic acid biosynthetic process"/>
    <property type="evidence" value="ECO:0007669"/>
    <property type="project" value="InterPro"/>
</dbReference>
<feature type="transmembrane region" description="Helical" evidence="10">
    <location>
        <begin position="355"/>
        <end position="374"/>
    </location>
</feature>
<dbReference type="InterPro" id="IPR051085">
    <property type="entry name" value="MB_O-acyltransferase"/>
</dbReference>
<gene>
    <name evidence="11" type="ORF">D3H35_07510</name>
</gene>
<dbReference type="OrthoDB" id="9805788at2"/>
<name>A0A398CPR7_9BACL</name>
<keyword evidence="3 9" id="KW-1003">Cell membrane</keyword>
<evidence type="ECO:0000256" key="5">
    <source>
        <dbReference type="ARBA" id="ARBA00022692"/>
    </source>
</evidence>
<proteinExistence type="inferred from homology"/>
<evidence type="ECO:0000256" key="2">
    <source>
        <dbReference type="ARBA" id="ARBA00010323"/>
    </source>
</evidence>
<dbReference type="GO" id="GO:0005886">
    <property type="term" value="C:plasma membrane"/>
    <property type="evidence" value="ECO:0007669"/>
    <property type="project" value="UniProtKB-SubCell"/>
</dbReference>
<dbReference type="PIRSF" id="PIRSF016636">
    <property type="entry name" value="AlgI_DltB"/>
    <property type="match status" value="1"/>
</dbReference>
<evidence type="ECO:0000256" key="10">
    <source>
        <dbReference type="SAM" id="Phobius"/>
    </source>
</evidence>
<feature type="transmembrane region" description="Helical" evidence="10">
    <location>
        <begin position="233"/>
        <end position="251"/>
    </location>
</feature>
<evidence type="ECO:0000256" key="3">
    <source>
        <dbReference type="ARBA" id="ARBA00022475"/>
    </source>
</evidence>
<dbReference type="EMBL" id="QXJM01000027">
    <property type="protein sequence ID" value="RIE04422.1"/>
    <property type="molecule type" value="Genomic_DNA"/>
</dbReference>
<evidence type="ECO:0000256" key="1">
    <source>
        <dbReference type="ARBA" id="ARBA00004651"/>
    </source>
</evidence>
<evidence type="ECO:0000256" key="7">
    <source>
        <dbReference type="ARBA" id="ARBA00023136"/>
    </source>
</evidence>
<keyword evidence="7 9" id="KW-0472">Membrane</keyword>
<evidence type="ECO:0000256" key="4">
    <source>
        <dbReference type="ARBA" id="ARBA00022679"/>
    </source>
</evidence>
<dbReference type="InterPro" id="IPR028362">
    <property type="entry name" value="AlgI"/>
</dbReference>
<dbReference type="InterPro" id="IPR024194">
    <property type="entry name" value="Ac/AlaTfrase_AlgI/DltB"/>
</dbReference>
<dbReference type="GO" id="GO:0016746">
    <property type="term" value="F:acyltransferase activity"/>
    <property type="evidence" value="ECO:0007669"/>
    <property type="project" value="UniProtKB-KW"/>
</dbReference>
<dbReference type="InterPro" id="IPR004299">
    <property type="entry name" value="MBOAT_fam"/>
</dbReference>
<dbReference type="Pfam" id="PF03062">
    <property type="entry name" value="MBOAT"/>
    <property type="match status" value="1"/>
</dbReference>
<comment type="caution">
    <text evidence="11">The sequence shown here is derived from an EMBL/GenBank/DDBJ whole genome shotgun (WGS) entry which is preliminary data.</text>
</comment>
<dbReference type="PANTHER" id="PTHR13285">
    <property type="entry name" value="ACYLTRANSFERASE"/>
    <property type="match status" value="1"/>
</dbReference>
<evidence type="ECO:0000313" key="11">
    <source>
        <dbReference type="EMBL" id="RIE04422.1"/>
    </source>
</evidence>
<comment type="subcellular location">
    <subcellularLocation>
        <location evidence="1">Cell membrane</location>
        <topology evidence="1">Multi-pass membrane protein</topology>
    </subcellularLocation>
</comment>
<feature type="transmembrane region" description="Helical" evidence="10">
    <location>
        <begin position="258"/>
        <end position="277"/>
    </location>
</feature>
<reference evidence="11 12" key="1">
    <citation type="submission" date="2018-09" db="EMBL/GenBank/DDBJ databases">
        <title>Cohnella cavernae sp. nov., isolated from a karst cave.</title>
        <authorList>
            <person name="Zhu H."/>
        </authorList>
    </citation>
    <scope>NUCLEOTIDE SEQUENCE [LARGE SCALE GENOMIC DNA]</scope>
    <source>
        <strain evidence="11 12">K2E09-144</strain>
    </source>
</reference>
<dbReference type="PANTHER" id="PTHR13285:SF23">
    <property type="entry name" value="TEICHOIC ACID D-ALANYLTRANSFERASE"/>
    <property type="match status" value="1"/>
</dbReference>
<comment type="similarity">
    <text evidence="2 9">Belongs to the membrane-bound acyltransferase family.</text>
</comment>
<keyword evidence="6 10" id="KW-1133">Transmembrane helix</keyword>
<evidence type="ECO:0000256" key="9">
    <source>
        <dbReference type="PIRNR" id="PIRNR016636"/>
    </source>
</evidence>
<feature type="transmembrane region" description="Helical" evidence="10">
    <location>
        <begin position="210"/>
        <end position="227"/>
    </location>
</feature>
<keyword evidence="8 9" id="KW-0012">Acyltransferase</keyword>